<keyword evidence="2" id="KW-1185">Reference proteome</keyword>
<gene>
    <name evidence="1" type="ORF">dnl_20850</name>
</gene>
<evidence type="ECO:0000313" key="1">
    <source>
        <dbReference type="EMBL" id="QTA79804.1"/>
    </source>
</evidence>
<sequence>MKQKKLSKLTALFQIKILNHKQNHRKSFAQILPKSVKSIVI</sequence>
<dbReference type="Proteomes" id="UP000663720">
    <property type="component" value="Chromosome"/>
</dbReference>
<protein>
    <submittedName>
        <fullName evidence="1">Uncharacterized protein</fullName>
    </submittedName>
</protein>
<proteinExistence type="predicted"/>
<accession>A0A975B6N4</accession>
<reference evidence="1" key="1">
    <citation type="journal article" date="2021" name="Microb. Physiol.">
        <title>Proteogenomic Insights into the Physiology of Marine, Sulfate-Reducing, Filamentous Desulfonema limicola and Desulfonema magnum.</title>
        <authorList>
            <person name="Schnaars V."/>
            <person name="Wohlbrand L."/>
            <person name="Scheve S."/>
            <person name="Hinrichs C."/>
            <person name="Reinhardt R."/>
            <person name="Rabus R."/>
        </authorList>
    </citation>
    <scope>NUCLEOTIDE SEQUENCE</scope>
    <source>
        <strain evidence="1">5ac10</strain>
    </source>
</reference>
<dbReference type="AlphaFoldDB" id="A0A975B6N4"/>
<dbReference type="EMBL" id="CP061799">
    <property type="protein sequence ID" value="QTA79804.1"/>
    <property type="molecule type" value="Genomic_DNA"/>
</dbReference>
<evidence type="ECO:0000313" key="2">
    <source>
        <dbReference type="Proteomes" id="UP000663720"/>
    </source>
</evidence>
<name>A0A975B6N4_9BACT</name>
<organism evidence="1 2">
    <name type="scientific">Desulfonema limicola</name>
    <dbReference type="NCBI Taxonomy" id="45656"/>
    <lineage>
        <taxon>Bacteria</taxon>
        <taxon>Pseudomonadati</taxon>
        <taxon>Thermodesulfobacteriota</taxon>
        <taxon>Desulfobacteria</taxon>
        <taxon>Desulfobacterales</taxon>
        <taxon>Desulfococcaceae</taxon>
        <taxon>Desulfonema</taxon>
    </lineage>
</organism>
<dbReference type="KEGG" id="dli:dnl_20850"/>